<dbReference type="InterPro" id="IPR051850">
    <property type="entry name" value="Polysacch_Lyase_4"/>
</dbReference>
<dbReference type="Gene3D" id="2.60.40.1120">
    <property type="entry name" value="Carboxypeptidase-like, regulatory domain"/>
    <property type="match status" value="1"/>
</dbReference>
<dbReference type="RefSeq" id="WP_262333725.1">
    <property type="nucleotide sequence ID" value="NZ_JANZQG010000004.1"/>
</dbReference>
<dbReference type="Gene3D" id="2.70.98.10">
    <property type="match status" value="1"/>
</dbReference>
<keyword evidence="2" id="KW-0456">Lyase</keyword>
<dbReference type="InterPro" id="IPR008979">
    <property type="entry name" value="Galactose-bd-like_sf"/>
</dbReference>
<protein>
    <submittedName>
        <fullName evidence="2">Polysaccharide lyase family protein</fullName>
    </submittedName>
</protein>
<dbReference type="Gene3D" id="2.60.120.260">
    <property type="entry name" value="Galactose-binding domain-like"/>
    <property type="match status" value="1"/>
</dbReference>
<dbReference type="PANTHER" id="PTHR32018:SF1">
    <property type="entry name" value="RHAMNOGALACTURONAN ENDOLYASE"/>
    <property type="match status" value="1"/>
</dbReference>
<dbReference type="Pfam" id="PF14683">
    <property type="entry name" value="CBM-like"/>
    <property type="match status" value="1"/>
</dbReference>
<accession>A0ABD4ZZV1</accession>
<sequence length="560" mass="65356">MSLLEHQDEESIILKNDVVKIKFNKKGYATELLYKNKNVLTNLTGEPHDPDRYRSFYCDYHMNGKTCHMVISQVKIIQDNDQLIHIAFIDSTSSLGIEYHFILKNHDSAIYSYIISWNNTKHPLKVNELRTVYRFNQVLFNWSTNGVRFGRQPSSKEMLTGKKLQDETYRMKRGALFSNSQIYSKYDYAGYYKDTDFWGQAGDNFGAWLITPDKSFYGSGPLNQDLMIHYDGLILNYLFSEHFGKGLNILPTDFKKMYGPWCLYLNNGSFEDVVKRSKKEKQAWPYSWLDDLDYPLELSTVIGQISSAVSKKYKIILISNPKDKKTFIERQNSNTYYVETDENGKFSFKKIRPDSYSLYAYALDGTDLDEHLLIKDILLNQRKLDLGEFEIRPSTKPVWQIGYSSHTTAGFKFSDQLRNYIWQTLVPKNLTYHIGQNDDWYYLQNDQGKWQIKFKIEKKLLKEKLYLRIALAGATQKRMDQGDRVLIKVNLNGNMIFSKKLENDRSAYRSALKSGRYHLISIPISAQQLKLNKINTVSLTTDGYLMYDAIQLGEECKEDE</sequence>
<name>A0ABD4ZZV1_9LACO</name>
<dbReference type="PANTHER" id="PTHR32018">
    <property type="entry name" value="RHAMNOGALACTURONATE LYASE FAMILY PROTEIN"/>
    <property type="match status" value="1"/>
</dbReference>
<proteinExistence type="predicted"/>
<dbReference type="Proteomes" id="UP001169713">
    <property type="component" value="Unassembled WGS sequence"/>
</dbReference>
<evidence type="ECO:0000313" key="2">
    <source>
        <dbReference type="EMBL" id="MDO6361086.1"/>
    </source>
</evidence>
<dbReference type="InterPro" id="IPR014718">
    <property type="entry name" value="GH-type_carb-bd"/>
</dbReference>
<dbReference type="InterPro" id="IPR029411">
    <property type="entry name" value="RG-lyase_III"/>
</dbReference>
<dbReference type="SUPFAM" id="SSF74650">
    <property type="entry name" value="Galactose mutarotase-like"/>
    <property type="match status" value="1"/>
</dbReference>
<comment type="caution">
    <text evidence="2">The sequence shown here is derived from an EMBL/GenBank/DDBJ whole genome shotgun (WGS) entry which is preliminary data.</text>
</comment>
<evidence type="ECO:0000259" key="1">
    <source>
        <dbReference type="Pfam" id="PF14683"/>
    </source>
</evidence>
<dbReference type="CDD" id="cd10317">
    <property type="entry name" value="RGL4_C"/>
    <property type="match status" value="1"/>
</dbReference>
<organism evidence="2 3">
    <name type="scientific">Lactobacillus paragasseri</name>
    <dbReference type="NCBI Taxonomy" id="2107999"/>
    <lineage>
        <taxon>Bacteria</taxon>
        <taxon>Bacillati</taxon>
        <taxon>Bacillota</taxon>
        <taxon>Bacilli</taxon>
        <taxon>Lactobacillales</taxon>
        <taxon>Lactobacillaceae</taxon>
        <taxon>Lactobacillus</taxon>
    </lineage>
</organism>
<evidence type="ECO:0000313" key="3">
    <source>
        <dbReference type="Proteomes" id="UP001169713"/>
    </source>
</evidence>
<dbReference type="EMBL" id="JAUONS010000001">
    <property type="protein sequence ID" value="MDO6361086.1"/>
    <property type="molecule type" value="Genomic_DNA"/>
</dbReference>
<dbReference type="InterPro" id="IPR011013">
    <property type="entry name" value="Gal_mutarotase_sf_dom"/>
</dbReference>
<dbReference type="CDD" id="cd10320">
    <property type="entry name" value="RGL4_N"/>
    <property type="match status" value="1"/>
</dbReference>
<feature type="domain" description="Rhamnogalacturonan lyase" evidence="1">
    <location>
        <begin position="398"/>
        <end position="552"/>
    </location>
</feature>
<reference evidence="2" key="1">
    <citation type="submission" date="2023-07" db="EMBL/GenBank/DDBJ databases">
        <title>Whole Genome Sequencing of Colonoscopy isolates.</title>
        <authorList>
            <person name="Surve S.V."/>
            <person name="Valls R.A."/>
            <person name="Barrak K.E."/>
            <person name="Gardner T.B."/>
            <person name="O'Toole G.A."/>
        </authorList>
    </citation>
    <scope>NUCLEOTIDE SEQUENCE</scope>
    <source>
        <strain evidence="2">GP0003</strain>
    </source>
</reference>
<gene>
    <name evidence="2" type="ORF">Q4436_02980</name>
</gene>
<dbReference type="GO" id="GO:0016829">
    <property type="term" value="F:lyase activity"/>
    <property type="evidence" value="ECO:0007669"/>
    <property type="project" value="UniProtKB-KW"/>
</dbReference>
<dbReference type="SUPFAM" id="SSF49785">
    <property type="entry name" value="Galactose-binding domain-like"/>
    <property type="match status" value="1"/>
</dbReference>
<dbReference type="AlphaFoldDB" id="A0ABD4ZZV1"/>